<feature type="non-terminal residue" evidence="3">
    <location>
        <position position="1"/>
    </location>
</feature>
<keyword evidence="4" id="KW-1185">Reference proteome</keyword>
<keyword evidence="1" id="KW-0863">Zinc-finger</keyword>
<dbReference type="AlphaFoldDB" id="S8DMR3"/>
<feature type="domain" description="C2H2-type" evidence="2">
    <location>
        <begin position="43"/>
        <end position="70"/>
    </location>
</feature>
<comment type="caution">
    <text evidence="3">The sequence shown here is derived from an EMBL/GenBank/DDBJ whole genome shotgun (WGS) entry which is preliminary data.</text>
</comment>
<dbReference type="EMBL" id="AUSU01004926">
    <property type="protein sequence ID" value="EPS64283.1"/>
    <property type="molecule type" value="Genomic_DNA"/>
</dbReference>
<sequence>EPIIQLSGTRDNSVHLVPLLHSSLDQPDAPGWPVITPLKVQLLKCEKCSLEFCSPINYKRHARIHRRSWKVDKEYGNLRTPLAEFWDKCSIEERKQVVSFDDIMLKKTPGSSVIDALDAALLEAGIWGFPYVYIKAGSKLLGVIRSSPSISSRDLFGILDDASEGTFLFTGAAECVQNFIFDGDAFNSLEWRNLIASTCFLFELQLVKAWVADKDAEALRCQKLLVEEEEAERNKR</sequence>
<name>S8DMR3_9LAMI</name>
<dbReference type="InterPro" id="IPR013087">
    <property type="entry name" value="Znf_C2H2_type"/>
</dbReference>
<keyword evidence="1" id="KW-0862">Zinc</keyword>
<evidence type="ECO:0000259" key="2">
    <source>
        <dbReference type="PROSITE" id="PS50157"/>
    </source>
</evidence>
<reference evidence="3 4" key="1">
    <citation type="journal article" date="2013" name="BMC Genomics">
        <title>The miniature genome of a carnivorous plant Genlisea aurea contains a low number of genes and short non-coding sequences.</title>
        <authorList>
            <person name="Leushkin E.V."/>
            <person name="Sutormin R.A."/>
            <person name="Nabieva E.R."/>
            <person name="Penin A.A."/>
            <person name="Kondrashov A.S."/>
            <person name="Logacheva M.D."/>
        </authorList>
    </citation>
    <scope>NUCLEOTIDE SEQUENCE [LARGE SCALE GENOMIC DNA]</scope>
</reference>
<accession>S8DMR3</accession>
<dbReference type="GO" id="GO:0008270">
    <property type="term" value="F:zinc ion binding"/>
    <property type="evidence" value="ECO:0007669"/>
    <property type="project" value="UniProtKB-KW"/>
</dbReference>
<keyword evidence="1" id="KW-0479">Metal-binding</keyword>
<protein>
    <recommendedName>
        <fullName evidence="2">C2H2-type domain-containing protein</fullName>
    </recommendedName>
</protein>
<proteinExistence type="predicted"/>
<organism evidence="3 4">
    <name type="scientific">Genlisea aurea</name>
    <dbReference type="NCBI Taxonomy" id="192259"/>
    <lineage>
        <taxon>Eukaryota</taxon>
        <taxon>Viridiplantae</taxon>
        <taxon>Streptophyta</taxon>
        <taxon>Embryophyta</taxon>
        <taxon>Tracheophyta</taxon>
        <taxon>Spermatophyta</taxon>
        <taxon>Magnoliopsida</taxon>
        <taxon>eudicotyledons</taxon>
        <taxon>Gunneridae</taxon>
        <taxon>Pentapetalae</taxon>
        <taxon>asterids</taxon>
        <taxon>lamiids</taxon>
        <taxon>Lamiales</taxon>
        <taxon>Lentibulariaceae</taxon>
        <taxon>Genlisea</taxon>
    </lineage>
</organism>
<dbReference type="PANTHER" id="PTHR36055">
    <property type="entry name" value="C2H2-LIKE ZINC FINGER PROTEIN"/>
    <property type="match status" value="1"/>
</dbReference>
<evidence type="ECO:0000313" key="3">
    <source>
        <dbReference type="EMBL" id="EPS64283.1"/>
    </source>
</evidence>
<dbReference type="PANTHER" id="PTHR36055:SF1">
    <property type="entry name" value="C2H2-LIKE ZINC FINGER PROTEIN"/>
    <property type="match status" value="1"/>
</dbReference>
<feature type="non-terminal residue" evidence="3">
    <location>
        <position position="236"/>
    </location>
</feature>
<dbReference type="PROSITE" id="PS50157">
    <property type="entry name" value="ZINC_FINGER_C2H2_2"/>
    <property type="match status" value="1"/>
</dbReference>
<dbReference type="Proteomes" id="UP000015453">
    <property type="component" value="Unassembled WGS sequence"/>
</dbReference>
<evidence type="ECO:0000256" key="1">
    <source>
        <dbReference type="PROSITE-ProRule" id="PRU00042"/>
    </source>
</evidence>
<dbReference type="PROSITE" id="PS00028">
    <property type="entry name" value="ZINC_FINGER_C2H2_1"/>
    <property type="match status" value="1"/>
</dbReference>
<evidence type="ECO:0000313" key="4">
    <source>
        <dbReference type="Proteomes" id="UP000015453"/>
    </source>
</evidence>
<gene>
    <name evidence="3" type="ORF">M569_10498</name>
</gene>
<dbReference type="OrthoDB" id="191139at2759"/>